<dbReference type="Gene3D" id="2.60.40.10">
    <property type="entry name" value="Immunoglobulins"/>
    <property type="match status" value="2"/>
</dbReference>
<name>A0A386HLQ2_9BACT</name>
<proteinExistence type="inferred from homology"/>
<dbReference type="InterPro" id="IPR006104">
    <property type="entry name" value="Glyco_hydro_2_N"/>
</dbReference>
<evidence type="ECO:0000259" key="8">
    <source>
        <dbReference type="Pfam" id="PF16355"/>
    </source>
</evidence>
<dbReference type="Pfam" id="PF02836">
    <property type="entry name" value="Glyco_hydro_2_C"/>
    <property type="match status" value="1"/>
</dbReference>
<dbReference type="AlphaFoldDB" id="A0A386HLQ2"/>
<feature type="signal peptide" evidence="4">
    <location>
        <begin position="1"/>
        <end position="20"/>
    </location>
</feature>
<dbReference type="Pfam" id="PF02837">
    <property type="entry name" value="Glyco_hydro_2_N"/>
    <property type="match status" value="1"/>
</dbReference>
<dbReference type="InterPro" id="IPR036156">
    <property type="entry name" value="Beta-gal/glucu_dom_sf"/>
</dbReference>
<dbReference type="InterPro" id="IPR008979">
    <property type="entry name" value="Galactose-bd-like_sf"/>
</dbReference>
<dbReference type="Proteomes" id="UP000266118">
    <property type="component" value="Chromosome"/>
</dbReference>
<evidence type="ECO:0000256" key="4">
    <source>
        <dbReference type="SAM" id="SignalP"/>
    </source>
</evidence>
<dbReference type="Gene3D" id="2.60.120.260">
    <property type="entry name" value="Galactose-binding domain-like"/>
    <property type="match status" value="1"/>
</dbReference>
<dbReference type="OrthoDB" id="9801077at2"/>
<accession>A0A386HLQ2</accession>
<dbReference type="GO" id="GO:0005975">
    <property type="term" value="P:carbohydrate metabolic process"/>
    <property type="evidence" value="ECO:0007669"/>
    <property type="project" value="InterPro"/>
</dbReference>
<feature type="domain" description="Glycoside hydrolase family 2 catalytic" evidence="6">
    <location>
        <begin position="301"/>
        <end position="591"/>
    </location>
</feature>
<evidence type="ECO:0000256" key="3">
    <source>
        <dbReference type="ARBA" id="ARBA00023295"/>
    </source>
</evidence>
<dbReference type="InterPro" id="IPR017853">
    <property type="entry name" value="GH"/>
</dbReference>
<feature type="domain" description="DUF4982" evidence="8">
    <location>
        <begin position="611"/>
        <end position="656"/>
    </location>
</feature>
<dbReference type="Gene3D" id="3.20.20.80">
    <property type="entry name" value="Glycosidases"/>
    <property type="match status" value="1"/>
</dbReference>
<dbReference type="RefSeq" id="WP_119984963.1">
    <property type="nucleotide sequence ID" value="NZ_CP032489.1"/>
</dbReference>
<evidence type="ECO:0000256" key="1">
    <source>
        <dbReference type="ARBA" id="ARBA00007401"/>
    </source>
</evidence>
<evidence type="ECO:0000313" key="9">
    <source>
        <dbReference type="EMBL" id="AYD46683.1"/>
    </source>
</evidence>
<dbReference type="InterPro" id="IPR051913">
    <property type="entry name" value="GH2_Domain-Containing"/>
</dbReference>
<reference evidence="9 10" key="1">
    <citation type="submission" date="2018-09" db="EMBL/GenBank/DDBJ databases">
        <title>Arachidicoccus sp. nov., a bacterium isolated from soil.</title>
        <authorList>
            <person name="Weon H.-Y."/>
            <person name="Kwon S.-W."/>
            <person name="Lee S.A."/>
        </authorList>
    </citation>
    <scope>NUCLEOTIDE SEQUENCE [LARGE SCALE GENOMIC DNA]</scope>
    <source>
        <strain evidence="9 10">KIS59-12</strain>
    </source>
</reference>
<dbReference type="PANTHER" id="PTHR42732">
    <property type="entry name" value="BETA-GALACTOSIDASE"/>
    <property type="match status" value="1"/>
</dbReference>
<dbReference type="PANTHER" id="PTHR42732:SF1">
    <property type="entry name" value="BETA-MANNOSIDASE"/>
    <property type="match status" value="1"/>
</dbReference>
<dbReference type="SUPFAM" id="SSF49303">
    <property type="entry name" value="beta-Galactosidase/glucuronidase domain"/>
    <property type="match status" value="1"/>
</dbReference>
<dbReference type="PRINTS" id="PR00132">
    <property type="entry name" value="GLHYDRLASE2"/>
</dbReference>
<keyword evidence="10" id="KW-1185">Reference proteome</keyword>
<dbReference type="InterPro" id="IPR006103">
    <property type="entry name" value="Glyco_hydro_2_cat"/>
</dbReference>
<dbReference type="SUPFAM" id="SSF49785">
    <property type="entry name" value="Galactose-binding domain-like"/>
    <property type="match status" value="1"/>
</dbReference>
<evidence type="ECO:0000256" key="2">
    <source>
        <dbReference type="ARBA" id="ARBA00022801"/>
    </source>
</evidence>
<feature type="chain" id="PRO_5017198734" evidence="4">
    <location>
        <begin position="21"/>
        <end position="677"/>
    </location>
</feature>
<dbReference type="InterPro" id="IPR006101">
    <property type="entry name" value="Glyco_hydro_2"/>
</dbReference>
<dbReference type="EMBL" id="CP032489">
    <property type="protein sequence ID" value="AYD46683.1"/>
    <property type="molecule type" value="Genomic_DNA"/>
</dbReference>
<feature type="domain" description="Glycoside hydrolase family 2 immunoglobulin-like beta-sandwich" evidence="5">
    <location>
        <begin position="194"/>
        <end position="294"/>
    </location>
</feature>
<organism evidence="9 10">
    <name type="scientific">Arachidicoccus soli</name>
    <dbReference type="NCBI Taxonomy" id="2341117"/>
    <lineage>
        <taxon>Bacteria</taxon>
        <taxon>Pseudomonadati</taxon>
        <taxon>Bacteroidota</taxon>
        <taxon>Chitinophagia</taxon>
        <taxon>Chitinophagales</taxon>
        <taxon>Chitinophagaceae</taxon>
        <taxon>Arachidicoccus</taxon>
    </lineage>
</organism>
<comment type="similarity">
    <text evidence="1">Belongs to the glycosyl hydrolase 2 family.</text>
</comment>
<keyword evidence="4" id="KW-0732">Signal</keyword>
<evidence type="ECO:0000259" key="6">
    <source>
        <dbReference type="Pfam" id="PF02836"/>
    </source>
</evidence>
<evidence type="ECO:0000259" key="7">
    <source>
        <dbReference type="Pfam" id="PF02837"/>
    </source>
</evidence>
<dbReference type="Pfam" id="PF16355">
    <property type="entry name" value="DUF4982"/>
    <property type="match status" value="1"/>
</dbReference>
<dbReference type="InterPro" id="IPR032311">
    <property type="entry name" value="DUF4982"/>
</dbReference>
<sequence length="677" mass="77756">MRKSLYLFAILLVIFGSVQAQSTTILKASNNSRDIISFDKSWQFNFQSAADKDNQKYVNLPHSWNALAPIEGKTDYLRTTGIYENNFYADRSLTNKRVFLYFYGANSVAYVYLNGNFVGKHIGGYTAFCFEISKYLEIGKSNSVKVEVSNAYRPDVFPLDPDFNIYGGLHRKVSFIVTSLNCITPLDYASPGVFIKEKKITNKLAELQITTKLSLQNQHAPLEIKTTIYNANNKIIKTNIAQINGSENNLIQNIEIKNPHLWDGIADPYLYMTKVELLQNHQSIDEVTQRIGLRYFKVDLNKGFFLNGKYLDLHGFGFHEDKAGIVSAYREADYDTDISLIKEAGGNALRFTHYPHGQRMYDLCDENGIVAWTEIPFVGGIPTDEAGKKNLEQMMIELIRQHYNHPSVMFWGLENEIHPSEKALNWMHTFDSIAHKEDDTRYTTIATNTDGSKLQNVSDVMAYNRYYGWYGGKFSALSDWADNTHKLYPNKSFALSEYGAGASIYQHAQNIQSVTPRSHFHPEEWQRDCHEAEWEILKSRPFIWAKFAWNFADFGAAKRNEGDHRGINDKGLVTYDRKIKKDAFYFYKANWNAVPMLYLTDKRFVLRTEATTEVKGYSTVGQIELFVNGKSMGVKTPDDIKRVIWENILLQKGENKILLKSINTSQRFEDSCEWVLQ</sequence>
<dbReference type="Pfam" id="PF00703">
    <property type="entry name" value="Glyco_hydro_2"/>
    <property type="match status" value="1"/>
</dbReference>
<evidence type="ECO:0000259" key="5">
    <source>
        <dbReference type="Pfam" id="PF00703"/>
    </source>
</evidence>
<protein>
    <submittedName>
        <fullName evidence="9">DUF4982 domain-containing protein</fullName>
    </submittedName>
</protein>
<dbReference type="InterPro" id="IPR013783">
    <property type="entry name" value="Ig-like_fold"/>
</dbReference>
<evidence type="ECO:0000313" key="10">
    <source>
        <dbReference type="Proteomes" id="UP000266118"/>
    </source>
</evidence>
<dbReference type="InterPro" id="IPR006102">
    <property type="entry name" value="Ig-like_GH2"/>
</dbReference>
<dbReference type="SUPFAM" id="SSF51445">
    <property type="entry name" value="(Trans)glycosidases"/>
    <property type="match status" value="1"/>
</dbReference>
<keyword evidence="2" id="KW-0378">Hydrolase</keyword>
<dbReference type="KEGG" id="ark:D6B99_03070"/>
<dbReference type="GO" id="GO:0004553">
    <property type="term" value="F:hydrolase activity, hydrolyzing O-glycosyl compounds"/>
    <property type="evidence" value="ECO:0007669"/>
    <property type="project" value="InterPro"/>
</dbReference>
<keyword evidence="3" id="KW-0326">Glycosidase</keyword>
<gene>
    <name evidence="9" type="ORF">D6B99_03070</name>
</gene>
<feature type="domain" description="Glycosyl hydrolases family 2 sugar binding" evidence="7">
    <location>
        <begin position="77"/>
        <end position="176"/>
    </location>
</feature>